<comment type="similarity">
    <text evidence="3">Belongs to the cytochrome P450 family.</text>
</comment>
<dbReference type="HOGENOM" id="CLU_001570_2_2_1"/>
<evidence type="ECO:0000256" key="3">
    <source>
        <dbReference type="ARBA" id="ARBA00010617"/>
    </source>
</evidence>
<evidence type="ECO:0000256" key="2">
    <source>
        <dbReference type="ARBA" id="ARBA00005179"/>
    </source>
</evidence>
<dbReference type="STRING" id="1858805.M5FNV2"/>
<evidence type="ECO:0000256" key="4">
    <source>
        <dbReference type="ARBA" id="ARBA00022617"/>
    </source>
</evidence>
<comment type="cofactor">
    <cofactor evidence="1">
        <name>heme</name>
        <dbReference type="ChEBI" id="CHEBI:30413"/>
    </cofactor>
</comment>
<reference evidence="10 11" key="1">
    <citation type="journal article" date="2012" name="Science">
        <title>The Paleozoic origin of enzymatic lignin decomposition reconstructed from 31 fungal genomes.</title>
        <authorList>
            <person name="Floudas D."/>
            <person name="Binder M."/>
            <person name="Riley R."/>
            <person name="Barry K."/>
            <person name="Blanchette R.A."/>
            <person name="Henrissat B."/>
            <person name="Martinez A.T."/>
            <person name="Otillar R."/>
            <person name="Spatafora J.W."/>
            <person name="Yadav J.S."/>
            <person name="Aerts A."/>
            <person name="Benoit I."/>
            <person name="Boyd A."/>
            <person name="Carlson A."/>
            <person name="Copeland A."/>
            <person name="Coutinho P.M."/>
            <person name="de Vries R.P."/>
            <person name="Ferreira P."/>
            <person name="Findley K."/>
            <person name="Foster B."/>
            <person name="Gaskell J."/>
            <person name="Glotzer D."/>
            <person name="Gorecki P."/>
            <person name="Heitman J."/>
            <person name="Hesse C."/>
            <person name="Hori C."/>
            <person name="Igarashi K."/>
            <person name="Jurgens J.A."/>
            <person name="Kallen N."/>
            <person name="Kersten P."/>
            <person name="Kohler A."/>
            <person name="Kuees U."/>
            <person name="Kumar T.K.A."/>
            <person name="Kuo A."/>
            <person name="LaButti K."/>
            <person name="Larrondo L.F."/>
            <person name="Lindquist E."/>
            <person name="Ling A."/>
            <person name="Lombard V."/>
            <person name="Lucas S."/>
            <person name="Lundell T."/>
            <person name="Martin R."/>
            <person name="McLaughlin D.J."/>
            <person name="Morgenstern I."/>
            <person name="Morin E."/>
            <person name="Murat C."/>
            <person name="Nagy L.G."/>
            <person name="Nolan M."/>
            <person name="Ohm R.A."/>
            <person name="Patyshakuliyeva A."/>
            <person name="Rokas A."/>
            <person name="Ruiz-Duenas F.J."/>
            <person name="Sabat G."/>
            <person name="Salamov A."/>
            <person name="Samejima M."/>
            <person name="Schmutz J."/>
            <person name="Slot J.C."/>
            <person name="St John F."/>
            <person name="Stenlid J."/>
            <person name="Sun H."/>
            <person name="Sun S."/>
            <person name="Syed K."/>
            <person name="Tsang A."/>
            <person name="Wiebenga A."/>
            <person name="Young D."/>
            <person name="Pisabarro A."/>
            <person name="Eastwood D.C."/>
            <person name="Martin F."/>
            <person name="Cullen D."/>
            <person name="Grigoriev I.V."/>
            <person name="Hibbett D.S."/>
        </authorList>
    </citation>
    <scope>NUCLEOTIDE SEQUENCE [LARGE SCALE GENOMIC DNA]</scope>
    <source>
        <strain evidence="10 11">DJM-731 SS1</strain>
    </source>
</reference>
<dbReference type="PANTHER" id="PTHR46300">
    <property type="entry name" value="P450, PUTATIVE (EUROFUNG)-RELATED-RELATED"/>
    <property type="match status" value="1"/>
</dbReference>
<evidence type="ECO:0000256" key="1">
    <source>
        <dbReference type="ARBA" id="ARBA00001971"/>
    </source>
</evidence>
<keyword evidence="6" id="KW-0560">Oxidoreductase</keyword>
<evidence type="ECO:0000256" key="7">
    <source>
        <dbReference type="ARBA" id="ARBA00023004"/>
    </source>
</evidence>
<dbReference type="GO" id="GO:0016705">
    <property type="term" value="F:oxidoreductase activity, acting on paired donors, with incorporation or reduction of molecular oxygen"/>
    <property type="evidence" value="ECO:0007669"/>
    <property type="project" value="InterPro"/>
</dbReference>
<evidence type="ECO:0000256" key="6">
    <source>
        <dbReference type="ARBA" id="ARBA00023002"/>
    </source>
</evidence>
<dbReference type="PROSITE" id="PS51257">
    <property type="entry name" value="PROKAR_LIPOPROTEIN"/>
    <property type="match status" value="1"/>
</dbReference>
<dbReference type="Proteomes" id="UP000030653">
    <property type="component" value="Unassembled WGS sequence"/>
</dbReference>
<dbReference type="PANTHER" id="PTHR46300:SF7">
    <property type="entry name" value="P450, PUTATIVE (EUROFUNG)-RELATED"/>
    <property type="match status" value="1"/>
</dbReference>
<evidence type="ECO:0000256" key="8">
    <source>
        <dbReference type="ARBA" id="ARBA00023033"/>
    </source>
</evidence>
<evidence type="ECO:0000313" key="10">
    <source>
        <dbReference type="EMBL" id="EJT97960.1"/>
    </source>
</evidence>
<accession>M5FNV2</accession>
<dbReference type="AlphaFoldDB" id="M5FNV2"/>
<keyword evidence="11" id="KW-1185">Reference proteome</keyword>
<dbReference type="GO" id="GO:0004497">
    <property type="term" value="F:monooxygenase activity"/>
    <property type="evidence" value="ECO:0007669"/>
    <property type="project" value="UniProtKB-KW"/>
</dbReference>
<dbReference type="Gene3D" id="1.10.630.10">
    <property type="entry name" value="Cytochrome P450"/>
    <property type="match status" value="1"/>
</dbReference>
<gene>
    <name evidence="10" type="ORF">DACRYDRAFT_111477</name>
</gene>
<dbReference type="InterPro" id="IPR001128">
    <property type="entry name" value="Cyt_P450"/>
</dbReference>
<protein>
    <submittedName>
        <fullName evidence="10">Cytochrome P450</fullName>
    </submittedName>
</protein>
<keyword evidence="7" id="KW-0408">Iron</keyword>
<dbReference type="InterPro" id="IPR036396">
    <property type="entry name" value="Cyt_P450_sf"/>
</dbReference>
<dbReference type="Pfam" id="PF00067">
    <property type="entry name" value="p450"/>
    <property type="match status" value="2"/>
</dbReference>
<keyword evidence="5" id="KW-0479">Metal-binding</keyword>
<evidence type="ECO:0000313" key="11">
    <source>
        <dbReference type="Proteomes" id="UP000030653"/>
    </source>
</evidence>
<keyword evidence="9" id="KW-0472">Membrane</keyword>
<evidence type="ECO:0000256" key="5">
    <source>
        <dbReference type="ARBA" id="ARBA00022723"/>
    </source>
</evidence>
<dbReference type="InterPro" id="IPR050364">
    <property type="entry name" value="Cytochrome_P450_fung"/>
</dbReference>
<comment type="pathway">
    <text evidence="2">Secondary metabolite biosynthesis.</text>
</comment>
<evidence type="ECO:0000256" key="9">
    <source>
        <dbReference type="SAM" id="Phobius"/>
    </source>
</evidence>
<dbReference type="GO" id="GO:0005506">
    <property type="term" value="F:iron ion binding"/>
    <property type="evidence" value="ECO:0007669"/>
    <property type="project" value="InterPro"/>
</dbReference>
<dbReference type="OrthoDB" id="2789670at2759"/>
<organism evidence="10 11">
    <name type="scientific">Dacryopinax primogenitus (strain DJM 731)</name>
    <name type="common">Brown rot fungus</name>
    <dbReference type="NCBI Taxonomy" id="1858805"/>
    <lineage>
        <taxon>Eukaryota</taxon>
        <taxon>Fungi</taxon>
        <taxon>Dikarya</taxon>
        <taxon>Basidiomycota</taxon>
        <taxon>Agaricomycotina</taxon>
        <taxon>Dacrymycetes</taxon>
        <taxon>Dacrymycetales</taxon>
        <taxon>Dacrymycetaceae</taxon>
        <taxon>Dacryopinax</taxon>
    </lineage>
</organism>
<keyword evidence="8" id="KW-0503">Monooxygenase</keyword>
<keyword evidence="9" id="KW-0812">Transmembrane</keyword>
<dbReference type="SUPFAM" id="SSF48264">
    <property type="entry name" value="Cytochrome P450"/>
    <property type="match status" value="1"/>
</dbReference>
<keyword evidence="9" id="KW-1133">Transmembrane helix</keyword>
<proteinExistence type="inferred from homology"/>
<feature type="transmembrane region" description="Helical" evidence="9">
    <location>
        <begin position="12"/>
        <end position="32"/>
    </location>
</feature>
<sequence length="376" mass="42384">MSVRATVKSAMFTGILAGCAVVLVVVVLRIIWRRFVTRKRRLPPGPPGYPVIGNLLDLPKEEDWLRFSEWQKVYGDIVYVTALGKKFLIISSVKIASDLLERRSTYYSGRMKLTFGGELCGHDRSLALLEGTKHREARKVGASFVEFHSSQGPDEFVKHFHLNSGSTIMRIAYGYELDGDNDLHLRHANMVIRDFSRACAPGRWLVDLIPILKHVPEWFQGGNFKKIARKWRSELDECYSVPFTFASGDNLPSMISQLLESNKQHGDETQIANAVGSLFIAGSDTTPVALSNFIMAMILYPEVQKKAQSELDRVVGLERRPTLADRVNLPYVVAVVKEVLRWAPVVPTSVPHRLNREDGYANFCIPKDTLVVTNIW</sequence>
<dbReference type="RefSeq" id="XP_040624858.1">
    <property type="nucleotide sequence ID" value="XM_040769243.1"/>
</dbReference>
<dbReference type="InterPro" id="IPR002401">
    <property type="entry name" value="Cyt_P450_E_grp-I"/>
</dbReference>
<dbReference type="PRINTS" id="PR00463">
    <property type="entry name" value="EP450I"/>
</dbReference>
<dbReference type="GeneID" id="63684305"/>
<name>M5FNV2_DACPD</name>
<dbReference type="EMBL" id="JH795875">
    <property type="protein sequence ID" value="EJT97960.1"/>
    <property type="molecule type" value="Genomic_DNA"/>
</dbReference>
<dbReference type="GO" id="GO:0020037">
    <property type="term" value="F:heme binding"/>
    <property type="evidence" value="ECO:0007669"/>
    <property type="project" value="InterPro"/>
</dbReference>
<keyword evidence="4" id="KW-0349">Heme</keyword>